<name>A0A2U1N3G9_ARTAN</name>
<dbReference type="GO" id="GO:0016168">
    <property type="term" value="F:chlorophyll binding"/>
    <property type="evidence" value="ECO:0007669"/>
    <property type="project" value="UniProtKB-KW"/>
</dbReference>
<feature type="transmembrane region" description="Helical" evidence="14">
    <location>
        <begin position="292"/>
        <end position="311"/>
    </location>
</feature>
<feature type="compositionally biased region" description="Basic and acidic residues" evidence="13">
    <location>
        <begin position="1"/>
        <end position="10"/>
    </location>
</feature>
<feature type="region of interest" description="Disordered" evidence="13">
    <location>
        <begin position="907"/>
        <end position="965"/>
    </location>
</feature>
<dbReference type="PANTHER" id="PTHR31942">
    <property type="entry name" value="MLO-LIKE PROTEIN 1"/>
    <property type="match status" value="1"/>
</dbReference>
<evidence type="ECO:0000256" key="14">
    <source>
        <dbReference type="SAM" id="Phobius"/>
    </source>
</evidence>
<keyword evidence="5" id="KW-0934">Plastid</keyword>
<feature type="region of interest" description="Disordered" evidence="13">
    <location>
        <begin position="801"/>
        <end position="825"/>
    </location>
</feature>
<feature type="transmembrane region" description="Helical" evidence="14">
    <location>
        <begin position="638"/>
        <end position="660"/>
    </location>
</feature>
<evidence type="ECO:0000256" key="13">
    <source>
        <dbReference type="SAM" id="MobiDB-lite"/>
    </source>
</evidence>
<dbReference type="EMBL" id="PKPP01003717">
    <property type="protein sequence ID" value="PWA68043.1"/>
    <property type="molecule type" value="Genomic_DNA"/>
</dbReference>
<evidence type="ECO:0000256" key="10">
    <source>
        <dbReference type="ARBA" id="ARBA00023136"/>
    </source>
</evidence>
<accession>A0A2U1N3G9</accession>
<dbReference type="GO" id="GO:0009767">
    <property type="term" value="P:photosynthetic electron transport chain"/>
    <property type="evidence" value="ECO:0007669"/>
    <property type="project" value="InterPro"/>
</dbReference>
<evidence type="ECO:0000256" key="3">
    <source>
        <dbReference type="ARBA" id="ARBA00022494"/>
    </source>
</evidence>
<evidence type="ECO:0000256" key="4">
    <source>
        <dbReference type="ARBA" id="ARBA00022531"/>
    </source>
</evidence>
<feature type="compositionally biased region" description="Low complexity" evidence="13">
    <location>
        <begin position="916"/>
        <end position="934"/>
    </location>
</feature>
<keyword evidence="7" id="KW-0611">Plant defense</keyword>
<keyword evidence="16" id="KW-1185">Reference proteome</keyword>
<feature type="transmembrane region" description="Helical" evidence="14">
    <location>
        <begin position="703"/>
        <end position="721"/>
    </location>
</feature>
<dbReference type="Proteomes" id="UP000245207">
    <property type="component" value="Unassembled WGS sequence"/>
</dbReference>
<keyword evidence="8 14" id="KW-1133">Transmembrane helix</keyword>
<dbReference type="Pfam" id="PF03094">
    <property type="entry name" value="Mlo"/>
    <property type="match status" value="3"/>
</dbReference>
<evidence type="ECO:0000256" key="1">
    <source>
        <dbReference type="ARBA" id="ARBA00004141"/>
    </source>
</evidence>
<evidence type="ECO:0000256" key="2">
    <source>
        <dbReference type="ARBA" id="ARBA00006574"/>
    </source>
</evidence>
<keyword evidence="12" id="KW-0604">Photosystem II</keyword>
<evidence type="ECO:0000256" key="7">
    <source>
        <dbReference type="ARBA" id="ARBA00022821"/>
    </source>
</evidence>
<comment type="caution">
    <text evidence="15">The sequence shown here is derived from an EMBL/GenBank/DDBJ whole genome shotgun (WGS) entry which is preliminary data.</text>
</comment>
<feature type="transmembrane region" description="Helical" evidence="14">
    <location>
        <begin position="400"/>
        <end position="418"/>
    </location>
</feature>
<dbReference type="PANTHER" id="PTHR31942:SF34">
    <property type="entry name" value="MLO-LIKE PROTEIN"/>
    <property type="match status" value="1"/>
</dbReference>
<dbReference type="STRING" id="35608.A0A2U1N3G9"/>
<reference evidence="15 16" key="1">
    <citation type="journal article" date="2018" name="Mol. Plant">
        <title>The genome of Artemisia annua provides insight into the evolution of Asteraceae family and artemisinin biosynthesis.</title>
        <authorList>
            <person name="Shen Q."/>
            <person name="Zhang L."/>
            <person name="Liao Z."/>
            <person name="Wang S."/>
            <person name="Yan T."/>
            <person name="Shi P."/>
            <person name="Liu M."/>
            <person name="Fu X."/>
            <person name="Pan Q."/>
            <person name="Wang Y."/>
            <person name="Lv Z."/>
            <person name="Lu X."/>
            <person name="Zhang F."/>
            <person name="Jiang W."/>
            <person name="Ma Y."/>
            <person name="Chen M."/>
            <person name="Hao X."/>
            <person name="Li L."/>
            <person name="Tang Y."/>
            <person name="Lv G."/>
            <person name="Zhou Y."/>
            <person name="Sun X."/>
            <person name="Brodelius P.E."/>
            <person name="Rose J.K.C."/>
            <person name="Tang K."/>
        </authorList>
    </citation>
    <scope>NUCLEOTIDE SEQUENCE [LARGE SCALE GENOMIC DNA]</scope>
    <source>
        <strain evidence="16">cv. Huhao1</strain>
        <tissue evidence="15">Leaf</tissue>
    </source>
</reference>
<feature type="transmembrane region" description="Helical" evidence="14">
    <location>
        <begin position="763"/>
        <end position="783"/>
    </location>
</feature>
<feature type="transmembrane region" description="Helical" evidence="14">
    <location>
        <begin position="355"/>
        <end position="379"/>
    </location>
</feature>
<gene>
    <name evidence="15" type="ORF">CTI12_AA312930</name>
</gene>
<dbReference type="InterPro" id="IPR004326">
    <property type="entry name" value="Mlo"/>
</dbReference>
<evidence type="ECO:0000256" key="5">
    <source>
        <dbReference type="ARBA" id="ARBA00022640"/>
    </source>
</evidence>
<dbReference type="SUPFAM" id="SSF161077">
    <property type="entry name" value="Photosystem II antenna protein-like"/>
    <property type="match status" value="1"/>
</dbReference>
<dbReference type="InterPro" id="IPR036001">
    <property type="entry name" value="PS_II_antenna-like_sf"/>
</dbReference>
<evidence type="ECO:0000256" key="9">
    <source>
        <dbReference type="ARBA" id="ARBA00022991"/>
    </source>
</evidence>
<feature type="transmembrane region" description="Helical" evidence="14">
    <location>
        <begin position="498"/>
        <end position="519"/>
    </location>
</feature>
<feature type="region of interest" description="Disordered" evidence="13">
    <location>
        <begin position="1"/>
        <end position="80"/>
    </location>
</feature>
<keyword evidence="4" id="KW-0602">Photosynthesis</keyword>
<dbReference type="Pfam" id="PF00421">
    <property type="entry name" value="PSII"/>
    <property type="match status" value="1"/>
</dbReference>
<evidence type="ECO:0000313" key="15">
    <source>
        <dbReference type="EMBL" id="PWA68043.1"/>
    </source>
</evidence>
<evidence type="ECO:0000256" key="6">
    <source>
        <dbReference type="ARBA" id="ARBA00022692"/>
    </source>
</evidence>
<dbReference type="GO" id="GO:0009523">
    <property type="term" value="C:photosystem II"/>
    <property type="evidence" value="ECO:0007669"/>
    <property type="project" value="UniProtKB-KW"/>
</dbReference>
<feature type="compositionally biased region" description="Basic and acidic residues" evidence="13">
    <location>
        <begin position="125"/>
        <end position="158"/>
    </location>
</feature>
<dbReference type="InterPro" id="IPR000932">
    <property type="entry name" value="PS_antenna-like"/>
</dbReference>
<evidence type="ECO:0000313" key="16">
    <source>
        <dbReference type="Proteomes" id="UP000245207"/>
    </source>
</evidence>
<feature type="compositionally biased region" description="Basic and acidic residues" evidence="13">
    <location>
        <begin position="936"/>
        <end position="946"/>
    </location>
</feature>
<feature type="compositionally biased region" description="Polar residues" evidence="13">
    <location>
        <begin position="159"/>
        <end position="176"/>
    </location>
</feature>
<feature type="compositionally biased region" description="Basic and acidic residues" evidence="13">
    <location>
        <begin position="66"/>
        <end position="75"/>
    </location>
</feature>
<keyword evidence="11" id="KW-0568">Pathogenesis-related protein</keyword>
<dbReference type="GO" id="GO:0006952">
    <property type="term" value="P:defense response"/>
    <property type="evidence" value="ECO:0007669"/>
    <property type="project" value="UniProtKB-KW"/>
</dbReference>
<comment type="subcellular location">
    <subcellularLocation>
        <location evidence="1">Membrane</location>
        <topology evidence="1">Multi-pass membrane protein</topology>
    </subcellularLocation>
</comment>
<keyword evidence="10 14" id="KW-0472">Membrane</keyword>
<keyword evidence="6 14" id="KW-0812">Transmembrane</keyword>
<organism evidence="15 16">
    <name type="scientific">Artemisia annua</name>
    <name type="common">Sweet wormwood</name>
    <dbReference type="NCBI Taxonomy" id="35608"/>
    <lineage>
        <taxon>Eukaryota</taxon>
        <taxon>Viridiplantae</taxon>
        <taxon>Streptophyta</taxon>
        <taxon>Embryophyta</taxon>
        <taxon>Tracheophyta</taxon>
        <taxon>Spermatophyta</taxon>
        <taxon>Magnoliopsida</taxon>
        <taxon>eudicotyledons</taxon>
        <taxon>Gunneridae</taxon>
        <taxon>Pentapetalae</taxon>
        <taxon>asterids</taxon>
        <taxon>campanulids</taxon>
        <taxon>Asterales</taxon>
        <taxon>Asteraceae</taxon>
        <taxon>Asteroideae</taxon>
        <taxon>Anthemideae</taxon>
        <taxon>Artemisiinae</taxon>
        <taxon>Artemisia</taxon>
    </lineage>
</organism>
<evidence type="ECO:0000256" key="12">
    <source>
        <dbReference type="ARBA" id="ARBA00023276"/>
    </source>
</evidence>
<keyword evidence="9" id="KW-0157">Chromophore</keyword>
<proteinExistence type="inferred from homology"/>
<dbReference type="AlphaFoldDB" id="A0A2U1N3G9"/>
<feature type="compositionally biased region" description="Polar residues" evidence="13">
    <location>
        <begin position="29"/>
        <end position="42"/>
    </location>
</feature>
<keyword evidence="3" id="KW-0148">Chlorophyll</keyword>
<evidence type="ECO:0000256" key="8">
    <source>
        <dbReference type="ARBA" id="ARBA00022989"/>
    </source>
</evidence>
<evidence type="ECO:0000256" key="11">
    <source>
        <dbReference type="ARBA" id="ARBA00023265"/>
    </source>
</evidence>
<feature type="region of interest" description="Disordered" evidence="13">
    <location>
        <begin position="103"/>
        <end position="189"/>
    </location>
</feature>
<comment type="similarity">
    <text evidence="2">Belongs to the MLO family.</text>
</comment>
<feature type="transmembrane region" description="Helical" evidence="14">
    <location>
        <begin position="847"/>
        <end position="870"/>
    </location>
</feature>
<sequence>MEWRDNKDLGIPDVIGETVSDEFPPLSTAYPNTVSSPSSTIPKSHEKYNESNDNSVNNVSNVNDLGNKEASKNKNESTSFANTVKNNSVFDNKLSLIPTVERDGRDVNDGQWRAKNQNVNQNQRQRAENFKKGYVRKDTYKKHDEFRPKNVQNEKDRAISTSASDGKIDQASTSTDNGKKIDANTSSPKKTWKVGVGIVEEIKKNANKYVALEDDNEIDPTEVLSIEEKEVVNKYVRKKQQPVVNSPRAMEQRSIPDLHRDDNRHTQLGEIFELDRATLKSDDVFCSSPRGWFTFGHASIALLFFFGYIWHGAQTLYNKLLICSTNHSCWSINLVKEKVSMTTDGIRTLENTPTWAVAVVCLVLVAISILIEHGIHITGKWLKKMNKKTLYEALEKIKSELMLLGFISLLLIVVQGTITNTCIPESLGDSWLPCSKKDIEERDDHHDENEAEIHRKLLSLFDFNVTMTRRVLSGATSYDECQAQGKVPLLSNEALHELHVFIFSLAIFHVVCSIATLAFGRAKMREWKEWEKETQTTEYQYTHGGIHETVLYVSSKSRLYDPSTWIYHDNWLPCSKKDIEERDAHHDENEAEIHRKLLSLFDFNVTMTRRVLSGATSYDECQAQGKVPLLSNEALHELHVFIFSLAIFHVICSIATLAFGRAKMREWKEWEKETQTTEYQYTHDPERFRLARDTTFGQRHLRFWSRSIVLVWMVGFMRQFFMSVPKVDYMTLRHGFIMAHLAPNNQANFNFQKYINRSLEEDFKLVVGISPSIWFLAVLFLLFSTNNCPLSWDKATGDHNQDGIDDSRKRSSSQGTHLGRSHASIRTKQTLSSRFQWESSIADMIKSIVYCRLFVLILCSYVTLPLYALVTQMGSTMKPTVFNDRVVKALHKWHQKAKKQVILNHNSNSTTPFSIRSRTPSHWTSSTSTSNSSSKRARDSIIEQERPVSALPSNRGVAGETNNGPVMIDQHEIDVESAEFSFENYAQAQM</sequence>
<dbReference type="OrthoDB" id="1388414at2759"/>
<protein>
    <submittedName>
        <fullName evidence="15">MLO-like protein 6</fullName>
    </submittedName>
</protein>
<feature type="compositionally biased region" description="Low complexity" evidence="13">
    <location>
        <begin position="51"/>
        <end position="64"/>
    </location>
</feature>